<dbReference type="RefSeq" id="WP_222988918.1">
    <property type="nucleotide sequence ID" value="NZ_JAINVV010000003.1"/>
</dbReference>
<accession>A0ABS7PKL6</accession>
<gene>
    <name evidence="1" type="ORF">K7G82_06030</name>
</gene>
<organism evidence="1 2">
    <name type="scientific">Sphingomonas colocasiae</name>
    <dbReference type="NCBI Taxonomy" id="1848973"/>
    <lineage>
        <taxon>Bacteria</taxon>
        <taxon>Pseudomonadati</taxon>
        <taxon>Pseudomonadota</taxon>
        <taxon>Alphaproteobacteria</taxon>
        <taxon>Sphingomonadales</taxon>
        <taxon>Sphingomonadaceae</taxon>
        <taxon>Sphingomonas</taxon>
    </lineage>
</organism>
<comment type="caution">
    <text evidence="1">The sequence shown here is derived from an EMBL/GenBank/DDBJ whole genome shotgun (WGS) entry which is preliminary data.</text>
</comment>
<sequence>MLMAALLTFGAEAMAARPTRLPPRDECAAVPSFVAYRAKLVAAIQRRDVAALRKLTAPEVDTSLGGDGGWAEFVEHWGLHQPAKSKLWAELTALLKLGCAMDNGAMSMPYWWGRTPDYDFGTEFMFLPIRDAVPIYFRPRAGSKLVTMTHWDMLFANEFPPNGSRWLRVRTASGKSGFIRYADVRADIDYRAVFALSKGRWQLTSLMAGD</sequence>
<dbReference type="EMBL" id="JAINVV010000003">
    <property type="protein sequence ID" value="MBY8821840.1"/>
    <property type="molecule type" value="Genomic_DNA"/>
</dbReference>
<keyword evidence="2" id="KW-1185">Reference proteome</keyword>
<reference evidence="1 2" key="1">
    <citation type="submission" date="2021-08" db="EMBL/GenBank/DDBJ databases">
        <authorList>
            <person name="Tuo L."/>
        </authorList>
    </citation>
    <scope>NUCLEOTIDE SEQUENCE [LARGE SCALE GENOMIC DNA]</scope>
    <source>
        <strain evidence="1 2">JCM 31229</strain>
    </source>
</reference>
<proteinExistence type="predicted"/>
<evidence type="ECO:0000313" key="1">
    <source>
        <dbReference type="EMBL" id="MBY8821840.1"/>
    </source>
</evidence>
<protein>
    <submittedName>
        <fullName evidence="1">Uncharacterized protein</fullName>
    </submittedName>
</protein>
<dbReference type="Proteomes" id="UP000706039">
    <property type="component" value="Unassembled WGS sequence"/>
</dbReference>
<evidence type="ECO:0000313" key="2">
    <source>
        <dbReference type="Proteomes" id="UP000706039"/>
    </source>
</evidence>
<name>A0ABS7PKL6_9SPHN</name>